<sequence length="166" mass="16354">MVRGVLAVSGVALLLAGCAEGPFSMKPKAGGAQATEAPSESAAPVAAEAPPPPANARTAAQFDTTTEEEKAAAAAAPVAAERELGTTIASLGDPTDPGFWAETPLVTVAQSGRLVYPGNGNSVQVELRPSGGPAGSGTRVSLPAFQVLGAPLTGLPELVVYAGHTG</sequence>
<dbReference type="OrthoDB" id="7871639at2"/>
<gene>
    <name evidence="2" type="ORF">SAMN05444002_1659</name>
</gene>
<dbReference type="Proteomes" id="UP000184932">
    <property type="component" value="Unassembled WGS sequence"/>
</dbReference>
<dbReference type="PROSITE" id="PS51257">
    <property type="entry name" value="PROKAR_LIPOPROTEIN"/>
    <property type="match status" value="1"/>
</dbReference>
<dbReference type="EMBL" id="FSRL01000001">
    <property type="protein sequence ID" value="SIN94460.1"/>
    <property type="molecule type" value="Genomic_DNA"/>
</dbReference>
<accession>A0A1N6FGU7</accession>
<dbReference type="STRING" id="1217970.SAMN05444002_1659"/>
<reference evidence="3" key="1">
    <citation type="submission" date="2016-11" db="EMBL/GenBank/DDBJ databases">
        <authorList>
            <person name="Varghese N."/>
            <person name="Submissions S."/>
        </authorList>
    </citation>
    <scope>NUCLEOTIDE SEQUENCE [LARGE SCALE GENOMIC DNA]</scope>
    <source>
        <strain evidence="3">DSM 29440</strain>
    </source>
</reference>
<feature type="compositionally biased region" description="Low complexity" evidence="1">
    <location>
        <begin position="32"/>
        <end position="48"/>
    </location>
</feature>
<feature type="region of interest" description="Disordered" evidence="1">
    <location>
        <begin position="27"/>
        <end position="79"/>
    </location>
</feature>
<name>A0A1N6FGU7_9RHOB</name>
<evidence type="ECO:0000313" key="3">
    <source>
        <dbReference type="Proteomes" id="UP000184932"/>
    </source>
</evidence>
<evidence type="ECO:0000313" key="2">
    <source>
        <dbReference type="EMBL" id="SIN94460.1"/>
    </source>
</evidence>
<dbReference type="RefSeq" id="WP_074255716.1">
    <property type="nucleotide sequence ID" value="NZ_FSRL01000001.1"/>
</dbReference>
<evidence type="ECO:0008006" key="4">
    <source>
        <dbReference type="Google" id="ProtNLM"/>
    </source>
</evidence>
<protein>
    <recommendedName>
        <fullName evidence="4">D-galactarate dehydratase</fullName>
    </recommendedName>
</protein>
<dbReference type="AlphaFoldDB" id="A0A1N6FGU7"/>
<proteinExistence type="predicted"/>
<keyword evidence="3" id="KW-1185">Reference proteome</keyword>
<organism evidence="2 3">
    <name type="scientific">Vannielia litorea</name>
    <dbReference type="NCBI Taxonomy" id="1217970"/>
    <lineage>
        <taxon>Bacteria</taxon>
        <taxon>Pseudomonadati</taxon>
        <taxon>Pseudomonadota</taxon>
        <taxon>Alphaproteobacteria</taxon>
        <taxon>Rhodobacterales</taxon>
        <taxon>Paracoccaceae</taxon>
        <taxon>Vannielia</taxon>
    </lineage>
</organism>
<evidence type="ECO:0000256" key="1">
    <source>
        <dbReference type="SAM" id="MobiDB-lite"/>
    </source>
</evidence>